<dbReference type="Proteomes" id="UP000317043">
    <property type="component" value="Unassembled WGS sequence"/>
</dbReference>
<feature type="domain" description="Glycosyltransferase subfamily 4-like N-terminal" evidence="5">
    <location>
        <begin position="881"/>
        <end position="993"/>
    </location>
</feature>
<dbReference type="AlphaFoldDB" id="A0A543ATL4"/>
<dbReference type="InterPro" id="IPR028098">
    <property type="entry name" value="Glyco_trans_4-like_N"/>
</dbReference>
<reference evidence="7 8" key="1">
    <citation type="submission" date="2019-06" db="EMBL/GenBank/DDBJ databases">
        <title>Sequencing the genomes of 1000 actinobacteria strains.</title>
        <authorList>
            <person name="Klenk H.-P."/>
        </authorList>
    </citation>
    <scope>NUCLEOTIDE SEQUENCE [LARGE SCALE GENOMIC DNA]</scope>
    <source>
        <strain evidence="7 8">DSM 45928</strain>
    </source>
</reference>
<protein>
    <submittedName>
        <fullName evidence="7">Glycosyl transferase family 1</fullName>
    </submittedName>
</protein>
<dbReference type="Gene3D" id="3.40.50.2000">
    <property type="entry name" value="Glycogen Phosphorylase B"/>
    <property type="match status" value="2"/>
</dbReference>
<dbReference type="PANTHER" id="PTHR22916">
    <property type="entry name" value="GLYCOSYLTRANSFERASE"/>
    <property type="match status" value="1"/>
</dbReference>
<evidence type="ECO:0000313" key="7">
    <source>
        <dbReference type="EMBL" id="TQL75845.1"/>
    </source>
</evidence>
<evidence type="ECO:0000259" key="5">
    <source>
        <dbReference type="Pfam" id="PF13439"/>
    </source>
</evidence>
<dbReference type="CDD" id="cd00761">
    <property type="entry name" value="Glyco_tranf_GTA_type"/>
    <property type="match status" value="1"/>
</dbReference>
<dbReference type="Pfam" id="PF22181">
    <property type="entry name" value="TarS_linker"/>
    <property type="match status" value="1"/>
</dbReference>
<evidence type="ECO:0000259" key="6">
    <source>
        <dbReference type="Pfam" id="PF22181"/>
    </source>
</evidence>
<evidence type="ECO:0000256" key="2">
    <source>
        <dbReference type="ARBA" id="ARBA00022679"/>
    </source>
</evidence>
<feature type="domain" description="TarS/TarP linker" evidence="6">
    <location>
        <begin position="247"/>
        <end position="345"/>
    </location>
</feature>
<proteinExistence type="predicted"/>
<evidence type="ECO:0000256" key="1">
    <source>
        <dbReference type="ARBA" id="ARBA00022676"/>
    </source>
</evidence>
<dbReference type="InterPro" id="IPR029044">
    <property type="entry name" value="Nucleotide-diphossugar_trans"/>
</dbReference>
<keyword evidence="1" id="KW-0328">Glycosyltransferase</keyword>
<name>A0A543ATL4_9ACTN</name>
<dbReference type="InParanoid" id="A0A543ATL4"/>
<dbReference type="Pfam" id="PF00535">
    <property type="entry name" value="Glycos_transf_2"/>
    <property type="match status" value="1"/>
</dbReference>
<dbReference type="InterPro" id="IPR001296">
    <property type="entry name" value="Glyco_trans_1"/>
</dbReference>
<organism evidence="7 8">
    <name type="scientific">Stackebrandtia endophytica</name>
    <dbReference type="NCBI Taxonomy" id="1496996"/>
    <lineage>
        <taxon>Bacteria</taxon>
        <taxon>Bacillati</taxon>
        <taxon>Actinomycetota</taxon>
        <taxon>Actinomycetes</taxon>
        <taxon>Glycomycetales</taxon>
        <taxon>Glycomycetaceae</taxon>
        <taxon>Stackebrandtia</taxon>
    </lineage>
</organism>
<evidence type="ECO:0000259" key="3">
    <source>
        <dbReference type="Pfam" id="PF00534"/>
    </source>
</evidence>
<dbReference type="InterPro" id="IPR054028">
    <property type="entry name" value="TarS/TarP_linker"/>
</dbReference>
<keyword evidence="8" id="KW-1185">Reference proteome</keyword>
<dbReference type="SUPFAM" id="SSF53756">
    <property type="entry name" value="UDP-Glycosyltransferase/glycogen phosphorylase"/>
    <property type="match status" value="1"/>
</dbReference>
<keyword evidence="2 7" id="KW-0808">Transferase</keyword>
<dbReference type="EMBL" id="VFOW01000001">
    <property type="protein sequence ID" value="TQL75845.1"/>
    <property type="molecule type" value="Genomic_DNA"/>
</dbReference>
<dbReference type="Pfam" id="PF13439">
    <property type="entry name" value="Glyco_transf_4"/>
    <property type="match status" value="1"/>
</dbReference>
<accession>A0A543ATL4</accession>
<feature type="domain" description="Glycosyltransferase 2-like" evidence="4">
    <location>
        <begin position="29"/>
        <end position="190"/>
    </location>
</feature>
<dbReference type="CDD" id="cd03801">
    <property type="entry name" value="GT4_PimA-like"/>
    <property type="match status" value="1"/>
</dbReference>
<dbReference type="SUPFAM" id="SSF53448">
    <property type="entry name" value="Nucleotide-diphospho-sugar transferases"/>
    <property type="match status" value="1"/>
</dbReference>
<dbReference type="InterPro" id="IPR001173">
    <property type="entry name" value="Glyco_trans_2-like"/>
</dbReference>
<comment type="caution">
    <text evidence="7">The sequence shown here is derived from an EMBL/GenBank/DDBJ whole genome shotgun (WGS) entry which is preliminary data.</text>
</comment>
<dbReference type="GO" id="GO:0016758">
    <property type="term" value="F:hexosyltransferase activity"/>
    <property type="evidence" value="ECO:0007669"/>
    <property type="project" value="UniProtKB-ARBA"/>
</dbReference>
<evidence type="ECO:0000313" key="8">
    <source>
        <dbReference type="Proteomes" id="UP000317043"/>
    </source>
</evidence>
<dbReference type="PANTHER" id="PTHR22916:SF3">
    <property type="entry name" value="UDP-GLCNAC:BETAGAL BETA-1,3-N-ACETYLGLUCOSAMINYLTRANSFERASE-LIKE PROTEIN 1"/>
    <property type="match status" value="1"/>
</dbReference>
<dbReference type="Pfam" id="PF00534">
    <property type="entry name" value="Glycos_transf_1"/>
    <property type="match status" value="1"/>
</dbReference>
<sequence length="1236" mass="139414">MNHVLLFGAPGHRRGSSITSLLVSTPIVSVIIPVYNVMPWLTECVQSALDQSLGPEAVEIIAVDDASTDGGGAELERLAAEHENLRVIHLPVNSGGAGQPCNVGVEHAKGDYLFFLGADDYLGPEALERMVDMARKAGSDIVLGKTTSVPGFGNRGHNRIWTRNQPNVDLFSSRIYDSLGQIKLFRRKFFIQLNRPFEVGRKLASDQPVVAYAYLHAKVISVVADYDCYFIRDRGDGTNATSKPEDPVEFIAHIDSVARMVAEHVRAGDDRDHLMERHVRNEVLRWALGRCWFDEMPDRERDALVTAVLGFLDRWMTPGVFDRLPPIYRLMAHCMRTGDWNGLSRTIQYQQEAQPRRAIVEDGRVYADLPLFRDPESGVPDAYYELTQRLPVKHRLNRADWDGNRLRLSGYAFISHVDTTDQRVSIVLRERNIGYEYRIPTHSHDTSPLSDEFNDGLYDYSQAGFDVEIDLAQIDPAAPEATSWLADGKWDVLVEVNASGVVRQRRLGSSHDETLREAPQYRVLDLPGRIPAVVRTYFTKFGNLTVDVAARPQPDPELARLARMERSGRNAHLTVASALTGWPSGMRVRLCLMRRGVIRSIDPRVEHTDGGLEVDGRISVPRWSWQAGRWAVVLRLSWPDGRCDLPVSTPKGKLSMLFGRMSLRDAAKRVLRRVKRAFSVPAPKVEPPLPDILAGPHRGRIVMLVDNTVTNDSRVQKEARSAAEAGWRVTLVGRSPDKLAHSWWIGDAHVKLVHMKSPLRLRPAQFRKDWLHHPLAYPMGRTCAWRVQKVKARRAELDDQLSGLRMSGGAKPSVLNRARIGVWRVKSAGAKAMRRWVVMREKATKTAATTAKQPNRRSQRMYAKLWGTAGGRFAWRRLDPALWDYELAFGPVIDRLQPDIIHANDFRMLGVGARAMRRARAAGRQTRLVWDAHEYLPGIKPWRDDPRWLPAMMSHEAEYARSADSVITVSEELAKRLKRRHNLAKQPTVVLNAPDVDAELPDMELPRLRESCGLEDDVPLMVYSGTAAPQRGLGIMVAALPSLPGVHVAMVVNRPGGPYMTSLIAAATELGVADRVHVLPYVPYQYIPRFLSEADIGVIPIHHWPNHELALITKYFEYAHAHLPLIVSDVRTMAQMTQQTGIGEVFKAEDLGDYVRVAKTVLADPKRYRAAYTAGMLAEWTWHRQAEILDEVYQRLMPARAEITSHPHRTVPLLNRSWKRSDWEYRPAEETTREGT</sequence>
<dbReference type="Gene3D" id="3.90.550.10">
    <property type="entry name" value="Spore Coat Polysaccharide Biosynthesis Protein SpsA, Chain A"/>
    <property type="match status" value="1"/>
</dbReference>
<evidence type="ECO:0000259" key="4">
    <source>
        <dbReference type="Pfam" id="PF00535"/>
    </source>
</evidence>
<gene>
    <name evidence="7" type="ORF">FB566_1360</name>
</gene>
<feature type="domain" description="Glycosyl transferase family 1" evidence="3">
    <location>
        <begin position="1009"/>
        <end position="1171"/>
    </location>
</feature>